<name>A0A8S0SI40_OLEEU</name>
<dbReference type="Gramene" id="OE9A046768T1">
    <property type="protein sequence ID" value="OE9A046768C1"/>
    <property type="gene ID" value="OE9A046768"/>
</dbReference>
<sequence length="63" mass="6931">IEKRDSSSTNFNFPSDIGASPSSLVASATGTHRCEVFPALVERKESFYRENLGRDGEENYGFG</sequence>
<dbReference type="AlphaFoldDB" id="A0A8S0SI40"/>
<proteinExistence type="predicted"/>
<accession>A0A8S0SI40</accession>
<gene>
    <name evidence="1" type="ORF">OLEA9_A046768</name>
</gene>
<reference evidence="1 2" key="1">
    <citation type="submission" date="2019-12" db="EMBL/GenBank/DDBJ databases">
        <authorList>
            <person name="Alioto T."/>
            <person name="Alioto T."/>
            <person name="Gomez Garrido J."/>
        </authorList>
    </citation>
    <scope>NUCLEOTIDE SEQUENCE [LARGE SCALE GENOMIC DNA]</scope>
</reference>
<dbReference type="EMBL" id="CACTIH010005441">
    <property type="protein sequence ID" value="CAA2992783.1"/>
    <property type="molecule type" value="Genomic_DNA"/>
</dbReference>
<dbReference type="Proteomes" id="UP000594638">
    <property type="component" value="Unassembled WGS sequence"/>
</dbReference>
<evidence type="ECO:0000313" key="2">
    <source>
        <dbReference type="Proteomes" id="UP000594638"/>
    </source>
</evidence>
<comment type="caution">
    <text evidence="1">The sequence shown here is derived from an EMBL/GenBank/DDBJ whole genome shotgun (WGS) entry which is preliminary data.</text>
</comment>
<feature type="non-terminal residue" evidence="1">
    <location>
        <position position="1"/>
    </location>
</feature>
<evidence type="ECO:0000313" key="1">
    <source>
        <dbReference type="EMBL" id="CAA2992783.1"/>
    </source>
</evidence>
<keyword evidence="2" id="KW-1185">Reference proteome</keyword>
<organism evidence="1 2">
    <name type="scientific">Olea europaea subsp. europaea</name>
    <dbReference type="NCBI Taxonomy" id="158383"/>
    <lineage>
        <taxon>Eukaryota</taxon>
        <taxon>Viridiplantae</taxon>
        <taxon>Streptophyta</taxon>
        <taxon>Embryophyta</taxon>
        <taxon>Tracheophyta</taxon>
        <taxon>Spermatophyta</taxon>
        <taxon>Magnoliopsida</taxon>
        <taxon>eudicotyledons</taxon>
        <taxon>Gunneridae</taxon>
        <taxon>Pentapetalae</taxon>
        <taxon>asterids</taxon>
        <taxon>lamiids</taxon>
        <taxon>Lamiales</taxon>
        <taxon>Oleaceae</taxon>
        <taxon>Oleeae</taxon>
        <taxon>Olea</taxon>
    </lineage>
</organism>
<protein>
    <submittedName>
        <fullName evidence="1">Uncharacterized protein</fullName>
    </submittedName>
</protein>